<comment type="caution">
    <text evidence="3">The sequence shown here is derived from an EMBL/GenBank/DDBJ whole genome shotgun (WGS) entry which is preliminary data.</text>
</comment>
<dbReference type="Gene3D" id="3.30.1370.210">
    <property type="match status" value="1"/>
</dbReference>
<evidence type="ECO:0000256" key="1">
    <source>
        <dbReference type="PROSITE-ProRule" id="PRU00723"/>
    </source>
</evidence>
<feature type="zinc finger region" description="C3H1-type" evidence="1">
    <location>
        <begin position="289"/>
        <end position="316"/>
    </location>
</feature>
<proteinExistence type="predicted"/>
<dbReference type="PANTHER" id="PTHR37543:SF1">
    <property type="entry name" value="CCCH ZINC FINGER DNA BINDING PROTEIN (AFU_ORTHOLOGUE AFUA_5G12760)"/>
    <property type="match status" value="1"/>
</dbReference>
<keyword evidence="1" id="KW-0862">Zinc</keyword>
<dbReference type="InterPro" id="IPR057654">
    <property type="entry name" value="Znf-CCCH_tandem"/>
</dbReference>
<feature type="domain" description="C3H1-type" evidence="2">
    <location>
        <begin position="289"/>
        <end position="316"/>
    </location>
</feature>
<dbReference type="SMART" id="SM00356">
    <property type="entry name" value="ZnF_C3H1"/>
    <property type="match status" value="2"/>
</dbReference>
<accession>A0A0F8X751</accession>
<dbReference type="EMBL" id="JYKN01001663">
    <property type="protein sequence ID" value="KKK19432.1"/>
    <property type="molecule type" value="Genomic_DNA"/>
</dbReference>
<evidence type="ECO:0000313" key="4">
    <source>
        <dbReference type="Proteomes" id="UP000034947"/>
    </source>
</evidence>
<dbReference type="Pfam" id="PF25542">
    <property type="entry name" value="zf-CCCH_12"/>
    <property type="match status" value="1"/>
</dbReference>
<organism evidence="3 4">
    <name type="scientific">Aspergillus ochraceoroseus</name>
    <dbReference type="NCBI Taxonomy" id="138278"/>
    <lineage>
        <taxon>Eukaryota</taxon>
        <taxon>Fungi</taxon>
        <taxon>Dikarya</taxon>
        <taxon>Ascomycota</taxon>
        <taxon>Pezizomycotina</taxon>
        <taxon>Eurotiomycetes</taxon>
        <taxon>Eurotiomycetidae</taxon>
        <taxon>Eurotiales</taxon>
        <taxon>Aspergillaceae</taxon>
        <taxon>Aspergillus</taxon>
        <taxon>Aspergillus subgen. Nidulantes</taxon>
    </lineage>
</organism>
<dbReference type="OrthoDB" id="2270193at2759"/>
<sequence>MLTDVEIQALDGNLKTMAQENDRHHQSLENLLGQFNALLESYTRLKSDYEEEKEGRERYKKLARAQERNPFVLVLVDGDGYMFKEHLIKAGVQGGVKAAQLLGDSIKELVHERLGSQADQCRIMVRVYANVLGLSKSLARTGLVGFEARSLSTFSSSFTRAQDLFDYTDAGDQKEGADCKIRGIVLMPYAIWEDTLLTTTEMFRLFADNNQCKHIFFAGCHDTGYLSLLTPYLGRTDRITLIKAASFHPGFESLGFAVRELPAVFMSMSIQTNGVLASHGNHASSPSFPSSGNICKHYQKGTCKFGTECTKIHIMPNRQLLKPQDDLSSQPISPNTLTHLSSVREHDFYARSLPFMNPKSEELIPVNKDGERIDCYIPPPAPEAWDTYTRRSRQHKLCNNWHLGGACGDDDCDFDHTPVTPTSLNVMKYILHQHPCPQGGSCRSLKCYLGHHCQKGGCRGIKPCKFSRHFHSLDLAVAKWEVPIEQHALGASPVSEGSMDFDESAGDRLLKELGLSL</sequence>
<keyword evidence="4" id="KW-1185">Reference proteome</keyword>
<protein>
    <recommendedName>
        <fullName evidence="2">C3H1-type domain-containing protein</fullName>
    </recommendedName>
</protein>
<keyword evidence="1" id="KW-0863">Zinc-finger</keyword>
<dbReference type="VEuPathDB" id="FungiDB:P175DRAFT_0431682"/>
<evidence type="ECO:0000313" key="3">
    <source>
        <dbReference type="EMBL" id="KKK19432.1"/>
    </source>
</evidence>
<evidence type="ECO:0000259" key="2">
    <source>
        <dbReference type="PROSITE" id="PS50103"/>
    </source>
</evidence>
<keyword evidence="1" id="KW-0479">Metal-binding</keyword>
<dbReference type="InterPro" id="IPR000571">
    <property type="entry name" value="Znf_CCCH"/>
</dbReference>
<name>A0A0F8X751_9EURO</name>
<dbReference type="Proteomes" id="UP000034947">
    <property type="component" value="Unassembled WGS sequence"/>
</dbReference>
<dbReference type="PROSITE" id="PS50103">
    <property type="entry name" value="ZF_C3H1"/>
    <property type="match status" value="1"/>
</dbReference>
<dbReference type="Pfam" id="PF25543">
    <property type="entry name" value="zf-CCCH_tandem"/>
    <property type="match status" value="1"/>
</dbReference>
<dbReference type="GO" id="GO:0008270">
    <property type="term" value="F:zinc ion binding"/>
    <property type="evidence" value="ECO:0007669"/>
    <property type="project" value="UniProtKB-KW"/>
</dbReference>
<dbReference type="InterPro" id="IPR057683">
    <property type="entry name" value="DUF7923"/>
</dbReference>
<dbReference type="AlphaFoldDB" id="A0A0F8X751"/>
<dbReference type="Pfam" id="PF25540">
    <property type="entry name" value="DUF7923"/>
    <property type="match status" value="2"/>
</dbReference>
<reference evidence="3 4" key="1">
    <citation type="submission" date="2015-02" db="EMBL/GenBank/DDBJ databases">
        <title>Draft Genome Sequences of Two Closely-Related Aflatoxigenic Aspergillus Species Obtained from the Cote d'Ivoire.</title>
        <authorList>
            <person name="Moore G.G."/>
            <person name="Beltz S.B."/>
            <person name="Mack B.M."/>
        </authorList>
    </citation>
    <scope>NUCLEOTIDE SEQUENCE [LARGE SCALE GENOMIC DNA]</scope>
    <source>
        <strain evidence="3 4">SRRC1432</strain>
    </source>
</reference>
<dbReference type="PANTHER" id="PTHR37543">
    <property type="entry name" value="CCCH ZINC FINGER DNA BINDING PROTEIN (AFU_ORTHOLOGUE AFUA_5G12760)"/>
    <property type="match status" value="1"/>
</dbReference>
<gene>
    <name evidence="3" type="ORF">AOCH_001315</name>
</gene>